<organism evidence="1 2">
    <name type="scientific">Ferruginivarius sediminum</name>
    <dbReference type="NCBI Taxonomy" id="2661937"/>
    <lineage>
        <taxon>Bacteria</taxon>
        <taxon>Pseudomonadati</taxon>
        <taxon>Pseudomonadota</taxon>
        <taxon>Alphaproteobacteria</taxon>
        <taxon>Rhodospirillales</taxon>
        <taxon>Rhodospirillaceae</taxon>
        <taxon>Ferruginivarius</taxon>
    </lineage>
</organism>
<keyword evidence="2" id="KW-1185">Reference proteome</keyword>
<dbReference type="Pfam" id="PF06805">
    <property type="entry name" value="Lambda_tail_I"/>
    <property type="match status" value="1"/>
</dbReference>
<proteinExistence type="predicted"/>
<comment type="caution">
    <text evidence="1">The sequence shown here is derived from an EMBL/GenBank/DDBJ whole genome shotgun (WGS) entry which is preliminary data.</text>
</comment>
<name>A0A369TEZ0_9PROT</name>
<sequence>MNIIEPNADGVQVIAAPHPLRVDRTEIQMRAGDTLAEMLERAQPDPVLRQHARILIGDWEVTREHWHRVRPKPGTTVTIRVVPHGGSGGKNPLRTVLQIAVIAAAAAVSAGALGPGGALLGASGIAGLGAGSVGAALAGTAIAVAGPLITDGLTQPETPA</sequence>
<dbReference type="RefSeq" id="WP_114580333.1">
    <property type="nucleotide sequence ID" value="NZ_QPMH01000001.1"/>
</dbReference>
<dbReference type="Proteomes" id="UP000253941">
    <property type="component" value="Unassembled WGS sequence"/>
</dbReference>
<reference evidence="1 2" key="1">
    <citation type="submission" date="2018-07" db="EMBL/GenBank/DDBJ databases">
        <title>Venubactetium sediminum gen. nov., sp. nov., isolated from a marine solar saltern.</title>
        <authorList>
            <person name="Wang S."/>
        </authorList>
    </citation>
    <scope>NUCLEOTIDE SEQUENCE [LARGE SCALE GENOMIC DNA]</scope>
    <source>
        <strain evidence="1 2">WD2A32</strain>
    </source>
</reference>
<dbReference type="EMBL" id="QPMH01000001">
    <property type="protein sequence ID" value="RDD63820.1"/>
    <property type="molecule type" value="Genomic_DNA"/>
</dbReference>
<dbReference type="InterPro" id="IPR010654">
    <property type="entry name" value="Phage_lambda_tail_I"/>
</dbReference>
<dbReference type="AlphaFoldDB" id="A0A369TEZ0"/>
<evidence type="ECO:0000313" key="2">
    <source>
        <dbReference type="Proteomes" id="UP000253941"/>
    </source>
</evidence>
<accession>A0A369TEZ0</accession>
<gene>
    <name evidence="1" type="ORF">DRB17_01240</name>
</gene>
<evidence type="ECO:0000313" key="1">
    <source>
        <dbReference type="EMBL" id="RDD63820.1"/>
    </source>
</evidence>
<protein>
    <submittedName>
        <fullName evidence="1">Uncharacterized protein</fullName>
    </submittedName>
</protein>